<evidence type="ECO:0000256" key="5">
    <source>
        <dbReference type="ARBA" id="ARBA00022692"/>
    </source>
</evidence>
<evidence type="ECO:0000256" key="8">
    <source>
        <dbReference type="SAM" id="Phobius"/>
    </source>
</evidence>
<sequence length="511" mass="57801">MTEVSVIPQIPATKKITLKRSLTGTTLTRWSLPLILVFQAVLAWMLLQNTAFQDEGLYIYAGRQILQNWFWHQPLYDRYSYYFSGYPYVYPVIGGGLDMLGGLELVRAFSLLCMLLVTACSYYVTKQLFNQKSAVFAALFLVCQGPVLFLSRLATYDPLCLCLLALAMALAVRSCLTARPWLALSIGPFLVLAFGAKYAALLFIPSIFATLALTCYLKRGLLSALVRSGLAVLSFVAVAALADLAIMRFDPNMLHALRDTTTNRVVIQAYSRLGLAQHVVEMVGLSYLLGLLAIVFTRKRQLLIVLLLIGSSLLVPGYHIYKAEIISLEKHLGFSMFFLMPVAGYALASVSGFRRVFSPGRYWLSGVAICLVLFLIGTQEAHDMYTKWPPTSTLTYVLNTQVRPGSGHYLAEQFEVSRYNLRNDTYTWQWSGLDFFEYTDKQGRYYIGNDAYVKAVDDGYFDLIQLNYGYNLQTSLMIAKAIEQSKKYDLIDKVPYQNYYGAGYFWIWRKR</sequence>
<keyword evidence="11" id="KW-1185">Reference proteome</keyword>
<reference evidence="10" key="1">
    <citation type="submission" date="2020-10" db="EMBL/GenBank/DDBJ databases">
        <title>Taxonomic study of unclassified bacteria belonging to the class Ktedonobacteria.</title>
        <authorList>
            <person name="Yabe S."/>
            <person name="Wang C.M."/>
            <person name="Zheng Y."/>
            <person name="Sakai Y."/>
            <person name="Cavaletti L."/>
            <person name="Monciardini P."/>
            <person name="Donadio S."/>
        </authorList>
    </citation>
    <scope>NUCLEOTIDE SEQUENCE</scope>
    <source>
        <strain evidence="10">ID150040</strain>
    </source>
</reference>
<feature type="transmembrane region" description="Helical" evidence="8">
    <location>
        <begin position="27"/>
        <end position="47"/>
    </location>
</feature>
<feature type="transmembrane region" description="Helical" evidence="8">
    <location>
        <begin position="302"/>
        <end position="321"/>
    </location>
</feature>
<dbReference type="EMBL" id="BNJK01000002">
    <property type="protein sequence ID" value="GHP00223.1"/>
    <property type="molecule type" value="Genomic_DNA"/>
</dbReference>
<dbReference type="Pfam" id="PF13231">
    <property type="entry name" value="PMT_2"/>
    <property type="match status" value="1"/>
</dbReference>
<dbReference type="GO" id="GO:0009103">
    <property type="term" value="P:lipopolysaccharide biosynthetic process"/>
    <property type="evidence" value="ECO:0007669"/>
    <property type="project" value="UniProtKB-ARBA"/>
</dbReference>
<dbReference type="Proteomes" id="UP000597444">
    <property type="component" value="Unassembled WGS sequence"/>
</dbReference>
<evidence type="ECO:0000256" key="4">
    <source>
        <dbReference type="ARBA" id="ARBA00022679"/>
    </source>
</evidence>
<feature type="transmembrane region" description="Helical" evidence="8">
    <location>
        <begin position="105"/>
        <end position="124"/>
    </location>
</feature>
<keyword evidence="4" id="KW-0808">Transferase</keyword>
<organism evidence="10 11">
    <name type="scientific">Reticulibacter mediterranei</name>
    <dbReference type="NCBI Taxonomy" id="2778369"/>
    <lineage>
        <taxon>Bacteria</taxon>
        <taxon>Bacillati</taxon>
        <taxon>Chloroflexota</taxon>
        <taxon>Ktedonobacteria</taxon>
        <taxon>Ktedonobacterales</taxon>
        <taxon>Reticulibacteraceae</taxon>
        <taxon>Reticulibacter</taxon>
    </lineage>
</organism>
<name>A0A8J3N6C3_9CHLR</name>
<feature type="transmembrane region" description="Helical" evidence="8">
    <location>
        <begin position="279"/>
        <end position="296"/>
    </location>
</feature>
<keyword evidence="3" id="KW-0328">Glycosyltransferase</keyword>
<evidence type="ECO:0000256" key="6">
    <source>
        <dbReference type="ARBA" id="ARBA00022989"/>
    </source>
</evidence>
<evidence type="ECO:0000259" key="9">
    <source>
        <dbReference type="Pfam" id="PF13231"/>
    </source>
</evidence>
<evidence type="ECO:0000313" key="10">
    <source>
        <dbReference type="EMBL" id="GHP00223.1"/>
    </source>
</evidence>
<protein>
    <recommendedName>
        <fullName evidence="9">Glycosyltransferase RgtA/B/C/D-like domain-containing protein</fullName>
    </recommendedName>
</protein>
<keyword evidence="6 8" id="KW-1133">Transmembrane helix</keyword>
<feature type="transmembrane region" description="Helical" evidence="8">
    <location>
        <begin position="225"/>
        <end position="246"/>
    </location>
</feature>
<dbReference type="AlphaFoldDB" id="A0A8J3N6C3"/>
<evidence type="ECO:0000256" key="3">
    <source>
        <dbReference type="ARBA" id="ARBA00022676"/>
    </source>
</evidence>
<feature type="transmembrane region" description="Helical" evidence="8">
    <location>
        <begin position="156"/>
        <end position="176"/>
    </location>
</feature>
<feature type="transmembrane region" description="Helical" evidence="8">
    <location>
        <begin position="360"/>
        <end position="378"/>
    </location>
</feature>
<keyword evidence="2" id="KW-1003">Cell membrane</keyword>
<keyword evidence="5 8" id="KW-0812">Transmembrane</keyword>
<comment type="caution">
    <text evidence="10">The sequence shown here is derived from an EMBL/GenBank/DDBJ whole genome shotgun (WGS) entry which is preliminary data.</text>
</comment>
<accession>A0A8J3N6C3</accession>
<evidence type="ECO:0000256" key="7">
    <source>
        <dbReference type="ARBA" id="ARBA00023136"/>
    </source>
</evidence>
<feature type="transmembrane region" description="Helical" evidence="8">
    <location>
        <begin position="133"/>
        <end position="150"/>
    </location>
</feature>
<dbReference type="PANTHER" id="PTHR33908:SF11">
    <property type="entry name" value="MEMBRANE PROTEIN"/>
    <property type="match status" value="1"/>
</dbReference>
<evidence type="ECO:0000256" key="1">
    <source>
        <dbReference type="ARBA" id="ARBA00004651"/>
    </source>
</evidence>
<gene>
    <name evidence="10" type="ORF">KSF_102700</name>
</gene>
<keyword evidence="7 8" id="KW-0472">Membrane</keyword>
<dbReference type="InterPro" id="IPR050297">
    <property type="entry name" value="LipidA_mod_glycosyltrf_83"/>
</dbReference>
<feature type="domain" description="Glycosyltransferase RgtA/B/C/D-like" evidence="9">
    <location>
        <begin position="106"/>
        <end position="239"/>
    </location>
</feature>
<dbReference type="GO" id="GO:0005886">
    <property type="term" value="C:plasma membrane"/>
    <property type="evidence" value="ECO:0007669"/>
    <property type="project" value="UniProtKB-SubCell"/>
</dbReference>
<dbReference type="RefSeq" id="WP_220210787.1">
    <property type="nucleotide sequence ID" value="NZ_BNJK01000002.1"/>
</dbReference>
<feature type="transmembrane region" description="Helical" evidence="8">
    <location>
        <begin position="333"/>
        <end position="354"/>
    </location>
</feature>
<proteinExistence type="predicted"/>
<feature type="transmembrane region" description="Helical" evidence="8">
    <location>
        <begin position="188"/>
        <end position="213"/>
    </location>
</feature>
<dbReference type="PANTHER" id="PTHR33908">
    <property type="entry name" value="MANNOSYLTRANSFERASE YKCB-RELATED"/>
    <property type="match status" value="1"/>
</dbReference>
<dbReference type="GO" id="GO:0016763">
    <property type="term" value="F:pentosyltransferase activity"/>
    <property type="evidence" value="ECO:0007669"/>
    <property type="project" value="TreeGrafter"/>
</dbReference>
<comment type="subcellular location">
    <subcellularLocation>
        <location evidence="1">Cell membrane</location>
        <topology evidence="1">Multi-pass membrane protein</topology>
    </subcellularLocation>
</comment>
<evidence type="ECO:0000313" key="11">
    <source>
        <dbReference type="Proteomes" id="UP000597444"/>
    </source>
</evidence>
<evidence type="ECO:0000256" key="2">
    <source>
        <dbReference type="ARBA" id="ARBA00022475"/>
    </source>
</evidence>
<dbReference type="InterPro" id="IPR038731">
    <property type="entry name" value="RgtA/B/C-like"/>
</dbReference>